<gene>
    <name evidence="1" type="ORF">OCBIM_22025789mg</name>
</gene>
<dbReference type="EMBL" id="KQ419904">
    <property type="protein sequence ID" value="KOF82045.1"/>
    <property type="molecule type" value="Genomic_DNA"/>
</dbReference>
<evidence type="ECO:0000313" key="1">
    <source>
        <dbReference type="EMBL" id="KOF82045.1"/>
    </source>
</evidence>
<reference evidence="1" key="1">
    <citation type="submission" date="2015-07" db="EMBL/GenBank/DDBJ databases">
        <title>MeaNS - Measles Nucleotide Surveillance Program.</title>
        <authorList>
            <person name="Tran T."/>
            <person name="Druce J."/>
        </authorList>
    </citation>
    <scope>NUCLEOTIDE SEQUENCE</scope>
    <source>
        <strain evidence="1">UCB-OBI-ISO-001</strain>
        <tissue evidence="1">Gonad</tissue>
    </source>
</reference>
<protein>
    <submittedName>
        <fullName evidence="1">Uncharacterized protein</fullName>
    </submittedName>
</protein>
<accession>A0A0L8GZQ5</accession>
<organism evidence="1">
    <name type="scientific">Octopus bimaculoides</name>
    <name type="common">California two-spotted octopus</name>
    <dbReference type="NCBI Taxonomy" id="37653"/>
    <lineage>
        <taxon>Eukaryota</taxon>
        <taxon>Metazoa</taxon>
        <taxon>Spiralia</taxon>
        <taxon>Lophotrochozoa</taxon>
        <taxon>Mollusca</taxon>
        <taxon>Cephalopoda</taxon>
        <taxon>Coleoidea</taxon>
        <taxon>Octopodiformes</taxon>
        <taxon>Octopoda</taxon>
        <taxon>Incirrata</taxon>
        <taxon>Octopodidae</taxon>
        <taxon>Octopus</taxon>
    </lineage>
</organism>
<proteinExistence type="predicted"/>
<sequence length="62" mass="7586">MWFQFDCLCTHMHMHTSQTCAIYDGFDICLLFLTQNILWLFVRDGIWLYGKVILLYKQYKRC</sequence>
<name>A0A0L8GZQ5_OCTBM</name>
<dbReference type="AlphaFoldDB" id="A0A0L8GZQ5"/>